<feature type="domain" description="Cytochrome c" evidence="7">
    <location>
        <begin position="63"/>
        <end position="157"/>
    </location>
</feature>
<dbReference type="GO" id="GO:0046872">
    <property type="term" value="F:metal ion binding"/>
    <property type="evidence" value="ECO:0007669"/>
    <property type="project" value="UniProtKB-KW"/>
</dbReference>
<evidence type="ECO:0000256" key="3">
    <source>
        <dbReference type="ARBA" id="ARBA00023004"/>
    </source>
</evidence>
<dbReference type="PROSITE" id="PS51007">
    <property type="entry name" value="CYTC"/>
    <property type="match status" value="1"/>
</dbReference>
<feature type="transmembrane region" description="Helical" evidence="6">
    <location>
        <begin position="15"/>
        <end position="34"/>
    </location>
</feature>
<evidence type="ECO:0000313" key="8">
    <source>
        <dbReference type="EMBL" id="MBB6431487.1"/>
    </source>
</evidence>
<proteinExistence type="predicted"/>
<evidence type="ECO:0000256" key="2">
    <source>
        <dbReference type="ARBA" id="ARBA00022723"/>
    </source>
</evidence>
<evidence type="ECO:0000256" key="5">
    <source>
        <dbReference type="SAM" id="MobiDB-lite"/>
    </source>
</evidence>
<comment type="caution">
    <text evidence="8">The sequence shown here is derived from an EMBL/GenBank/DDBJ whole genome shotgun (WGS) entry which is preliminary data.</text>
</comment>
<sequence>MSTEPRHQPPRRRRLRPLVGGIALVPVLGLVAMLPSCGSPDFATEADVLTVLEQPRSDEELHAMGDLGRRLFLKNNCQQCHVVEGIPTGAPRLANLYTTQAILRDGTKIDRDRAYVVRSILRSQDQIVVGYPQQMSSYRHLPAEDVAALVVYLERYSPFAEPENGGEPDSPVAELPIPQE</sequence>
<evidence type="ECO:0000259" key="7">
    <source>
        <dbReference type="PROSITE" id="PS51007"/>
    </source>
</evidence>
<dbReference type="EMBL" id="JACHGY010000001">
    <property type="protein sequence ID" value="MBB6431487.1"/>
    <property type="molecule type" value="Genomic_DNA"/>
</dbReference>
<dbReference type="Pfam" id="PF00034">
    <property type="entry name" value="Cytochrom_C"/>
    <property type="match status" value="1"/>
</dbReference>
<evidence type="ECO:0000256" key="1">
    <source>
        <dbReference type="ARBA" id="ARBA00022617"/>
    </source>
</evidence>
<evidence type="ECO:0000313" key="9">
    <source>
        <dbReference type="Proteomes" id="UP000541810"/>
    </source>
</evidence>
<keyword evidence="2 4" id="KW-0479">Metal-binding</keyword>
<feature type="region of interest" description="Disordered" evidence="5">
    <location>
        <begin position="160"/>
        <end position="180"/>
    </location>
</feature>
<keyword evidence="6" id="KW-0472">Membrane</keyword>
<keyword evidence="6" id="KW-0812">Transmembrane</keyword>
<keyword evidence="9" id="KW-1185">Reference proteome</keyword>
<keyword evidence="3 4" id="KW-0408">Iron</keyword>
<dbReference type="AlphaFoldDB" id="A0A7X0H8Z5"/>
<dbReference type="SUPFAM" id="SSF46626">
    <property type="entry name" value="Cytochrome c"/>
    <property type="match status" value="1"/>
</dbReference>
<dbReference type="GO" id="GO:0009055">
    <property type="term" value="F:electron transfer activity"/>
    <property type="evidence" value="ECO:0007669"/>
    <property type="project" value="InterPro"/>
</dbReference>
<evidence type="ECO:0000256" key="6">
    <source>
        <dbReference type="SAM" id="Phobius"/>
    </source>
</evidence>
<protein>
    <submittedName>
        <fullName evidence="8">Mono/diheme cytochrome c family protein</fullName>
    </submittedName>
</protein>
<accession>A0A7X0H8Z5</accession>
<reference evidence="8 9" key="1">
    <citation type="submission" date="2020-08" db="EMBL/GenBank/DDBJ databases">
        <title>Genomic Encyclopedia of Type Strains, Phase IV (KMG-IV): sequencing the most valuable type-strain genomes for metagenomic binning, comparative biology and taxonomic classification.</title>
        <authorList>
            <person name="Goeker M."/>
        </authorList>
    </citation>
    <scope>NUCLEOTIDE SEQUENCE [LARGE SCALE GENOMIC DNA]</scope>
    <source>
        <strain evidence="8 9">DSM 103725</strain>
    </source>
</reference>
<keyword evidence="1 4" id="KW-0349">Heme</keyword>
<dbReference type="Gene3D" id="1.10.760.10">
    <property type="entry name" value="Cytochrome c-like domain"/>
    <property type="match status" value="1"/>
</dbReference>
<evidence type="ECO:0000256" key="4">
    <source>
        <dbReference type="PROSITE-ProRule" id="PRU00433"/>
    </source>
</evidence>
<organism evidence="8 9">
    <name type="scientific">Algisphaera agarilytica</name>
    <dbReference type="NCBI Taxonomy" id="1385975"/>
    <lineage>
        <taxon>Bacteria</taxon>
        <taxon>Pseudomonadati</taxon>
        <taxon>Planctomycetota</taxon>
        <taxon>Phycisphaerae</taxon>
        <taxon>Phycisphaerales</taxon>
        <taxon>Phycisphaeraceae</taxon>
        <taxon>Algisphaera</taxon>
    </lineage>
</organism>
<dbReference type="RefSeq" id="WP_184678952.1">
    <property type="nucleotide sequence ID" value="NZ_JACHGY010000001.1"/>
</dbReference>
<dbReference type="Proteomes" id="UP000541810">
    <property type="component" value="Unassembled WGS sequence"/>
</dbReference>
<dbReference type="InterPro" id="IPR036909">
    <property type="entry name" value="Cyt_c-like_dom_sf"/>
</dbReference>
<gene>
    <name evidence="8" type="ORF">HNQ40_003293</name>
</gene>
<dbReference type="GO" id="GO:0020037">
    <property type="term" value="F:heme binding"/>
    <property type="evidence" value="ECO:0007669"/>
    <property type="project" value="InterPro"/>
</dbReference>
<keyword evidence="6" id="KW-1133">Transmembrane helix</keyword>
<dbReference type="InterPro" id="IPR009056">
    <property type="entry name" value="Cyt_c-like_dom"/>
</dbReference>
<name>A0A7X0H8Z5_9BACT</name>